<dbReference type="VEuPathDB" id="VectorBase:GBRI016820"/>
<dbReference type="EnsemblMetazoa" id="GBRI016820-RA">
    <property type="protein sequence ID" value="GBRI016820-PA"/>
    <property type="gene ID" value="GBRI016820"/>
</dbReference>
<accession>A0A1A9WEL7</accession>
<reference evidence="1" key="2">
    <citation type="submission" date="2020-05" db="UniProtKB">
        <authorList>
            <consortium name="EnsemblMetazoa"/>
        </authorList>
    </citation>
    <scope>IDENTIFICATION</scope>
    <source>
        <strain evidence="1">IAEA</strain>
    </source>
</reference>
<proteinExistence type="predicted"/>
<name>A0A1A9WEL7_9MUSC</name>
<organism evidence="1 2">
    <name type="scientific">Glossina brevipalpis</name>
    <dbReference type="NCBI Taxonomy" id="37001"/>
    <lineage>
        <taxon>Eukaryota</taxon>
        <taxon>Metazoa</taxon>
        <taxon>Ecdysozoa</taxon>
        <taxon>Arthropoda</taxon>
        <taxon>Hexapoda</taxon>
        <taxon>Insecta</taxon>
        <taxon>Pterygota</taxon>
        <taxon>Neoptera</taxon>
        <taxon>Endopterygota</taxon>
        <taxon>Diptera</taxon>
        <taxon>Brachycera</taxon>
        <taxon>Muscomorpha</taxon>
        <taxon>Hippoboscoidea</taxon>
        <taxon>Glossinidae</taxon>
        <taxon>Glossina</taxon>
    </lineage>
</organism>
<reference evidence="2" key="1">
    <citation type="submission" date="2014-03" db="EMBL/GenBank/DDBJ databases">
        <authorList>
            <person name="Aksoy S."/>
            <person name="Warren W."/>
            <person name="Wilson R.K."/>
        </authorList>
    </citation>
    <scope>NUCLEOTIDE SEQUENCE [LARGE SCALE GENOMIC DNA]</scope>
    <source>
        <strain evidence="2">IAEA</strain>
    </source>
</reference>
<keyword evidence="2" id="KW-1185">Reference proteome</keyword>
<evidence type="ECO:0000313" key="2">
    <source>
        <dbReference type="Proteomes" id="UP000091820"/>
    </source>
</evidence>
<sequence length="159" mass="18550">MIQKKEKKKKKKEYAETLERIMLVATILIAFGLRAAHPENMLNHRKNVYILHLYLFSLEKYVESQPQREMNTSELGTCIGLAIKVLYLEQQKLQKSFFRTFKPSVLSLFEKGVKQFKNRKSSRTIALYSNFCAILSNVDESLHTFEMPLKPTFNTSPDI</sequence>
<evidence type="ECO:0000313" key="1">
    <source>
        <dbReference type="EnsemblMetazoa" id="GBRI016820-PA"/>
    </source>
</evidence>
<protein>
    <submittedName>
        <fullName evidence="1">Uncharacterized protein</fullName>
    </submittedName>
</protein>
<dbReference type="AlphaFoldDB" id="A0A1A9WEL7"/>
<dbReference type="Proteomes" id="UP000091820">
    <property type="component" value="Unassembled WGS sequence"/>
</dbReference>